<proteinExistence type="predicted"/>
<dbReference type="Proteomes" id="UP000515220">
    <property type="component" value="Chromosome"/>
</dbReference>
<protein>
    <submittedName>
        <fullName evidence="1">Uncharacterized protein</fullName>
    </submittedName>
</protein>
<sequence length="134" mass="14942">MARLQFEDKVRSKIEFEDKTRGKLKNVDLSDKLGASSVSNISNEDNPLSGYFLRKELVERLCSSGGRPSLRGMNVRHKIPIAEKDWEKLLNIAKSFSDQKIKPSPVHIASIILNDALEKIDDSGNLAGEICLGF</sequence>
<evidence type="ECO:0000313" key="1">
    <source>
        <dbReference type="EMBL" id="BCI65865.1"/>
    </source>
</evidence>
<dbReference type="EMBL" id="AP023326">
    <property type="protein sequence ID" value="BCI65865.1"/>
    <property type="molecule type" value="Genomic_DNA"/>
</dbReference>
<accession>A0A6S6PGV4</accession>
<reference evidence="1 2" key="1">
    <citation type="submission" date="2020-07" db="EMBL/GenBank/DDBJ databases">
        <title>Complete Genome Sequence of an acetic acid bacterium, Acetobacter aceti JCM20276.</title>
        <authorList>
            <person name="Hirose Y."/>
            <person name="Mihara H."/>
        </authorList>
    </citation>
    <scope>NUCLEOTIDE SEQUENCE [LARGE SCALE GENOMIC DNA]</scope>
    <source>
        <strain evidence="1 2">JCM20276</strain>
    </source>
</reference>
<dbReference type="AlphaFoldDB" id="A0A6S6PGV4"/>
<evidence type="ECO:0000313" key="2">
    <source>
        <dbReference type="Proteomes" id="UP000515220"/>
    </source>
</evidence>
<dbReference type="RefSeq" id="WP_145995934.1">
    <property type="nucleotide sequence ID" value="NZ_AP023326.1"/>
</dbReference>
<gene>
    <name evidence="1" type="ORF">AAJCM20276_04890</name>
</gene>
<name>A0A6S6PGV4_ACEAC</name>
<organism evidence="1 2">
    <name type="scientific">Acetobacter aceti</name>
    <dbReference type="NCBI Taxonomy" id="435"/>
    <lineage>
        <taxon>Bacteria</taxon>
        <taxon>Pseudomonadati</taxon>
        <taxon>Pseudomonadota</taxon>
        <taxon>Alphaproteobacteria</taxon>
        <taxon>Acetobacterales</taxon>
        <taxon>Acetobacteraceae</taxon>
        <taxon>Acetobacter</taxon>
        <taxon>Acetobacter subgen. Acetobacter</taxon>
    </lineage>
</organism>